<dbReference type="PANTHER" id="PTHR43829">
    <property type="entry name" value="AQUAPORIN OR AQUAGLYCEROPORIN RELATED"/>
    <property type="match status" value="1"/>
</dbReference>
<dbReference type="SUPFAM" id="SSF81338">
    <property type="entry name" value="Aquaporin-like"/>
    <property type="match status" value="1"/>
</dbReference>
<dbReference type="PANTHER" id="PTHR43829:SF14">
    <property type="entry name" value="AQUAPORIN 3"/>
    <property type="match status" value="1"/>
</dbReference>
<feature type="transmembrane region" description="Helical" evidence="9">
    <location>
        <begin position="43"/>
        <end position="63"/>
    </location>
</feature>
<gene>
    <name evidence="10" type="ORF">AMATHDRAFT_138659</name>
</gene>
<keyword evidence="11" id="KW-1185">Reference proteome</keyword>
<dbReference type="GO" id="GO:0015250">
    <property type="term" value="F:water channel activity"/>
    <property type="evidence" value="ECO:0007669"/>
    <property type="project" value="TreeGrafter"/>
</dbReference>
<evidence type="ECO:0000256" key="3">
    <source>
        <dbReference type="ARBA" id="ARBA00022448"/>
    </source>
</evidence>
<dbReference type="AlphaFoldDB" id="A0A2A9NX72"/>
<dbReference type="PRINTS" id="PR00783">
    <property type="entry name" value="MINTRINSICP"/>
</dbReference>
<feature type="transmembrane region" description="Helical" evidence="9">
    <location>
        <begin position="183"/>
        <end position="202"/>
    </location>
</feature>
<dbReference type="Pfam" id="PF00230">
    <property type="entry name" value="MIP"/>
    <property type="match status" value="1"/>
</dbReference>
<feature type="transmembrane region" description="Helical" evidence="9">
    <location>
        <begin position="117"/>
        <end position="139"/>
    </location>
</feature>
<feature type="transmembrane region" description="Helical" evidence="9">
    <location>
        <begin position="159"/>
        <end position="176"/>
    </location>
</feature>
<evidence type="ECO:0000256" key="2">
    <source>
        <dbReference type="ARBA" id="ARBA00006175"/>
    </source>
</evidence>
<dbReference type="Proteomes" id="UP000242287">
    <property type="component" value="Unassembled WGS sequence"/>
</dbReference>
<evidence type="ECO:0000256" key="6">
    <source>
        <dbReference type="ARBA" id="ARBA00022989"/>
    </source>
</evidence>
<evidence type="ECO:0000256" key="5">
    <source>
        <dbReference type="ARBA" id="ARBA00022737"/>
    </source>
</evidence>
<feature type="transmembrane region" description="Helical" evidence="9">
    <location>
        <begin position="75"/>
        <end position="96"/>
    </location>
</feature>
<evidence type="ECO:0008006" key="12">
    <source>
        <dbReference type="Google" id="ProtNLM"/>
    </source>
</evidence>
<dbReference type="GO" id="GO:0015254">
    <property type="term" value="F:glycerol channel activity"/>
    <property type="evidence" value="ECO:0007669"/>
    <property type="project" value="TreeGrafter"/>
</dbReference>
<keyword evidence="6 9" id="KW-1133">Transmembrane helix</keyword>
<keyword evidence="4 8" id="KW-0812">Transmembrane</keyword>
<evidence type="ECO:0000256" key="4">
    <source>
        <dbReference type="ARBA" id="ARBA00022692"/>
    </source>
</evidence>
<dbReference type="EMBL" id="KZ301976">
    <property type="protein sequence ID" value="PFH52977.1"/>
    <property type="molecule type" value="Genomic_DNA"/>
</dbReference>
<evidence type="ECO:0000256" key="8">
    <source>
        <dbReference type="RuleBase" id="RU000477"/>
    </source>
</evidence>
<protein>
    <recommendedName>
        <fullName evidence="12">Aquaporin</fullName>
    </recommendedName>
</protein>
<dbReference type="InterPro" id="IPR050363">
    <property type="entry name" value="MIP/Aquaporin"/>
</dbReference>
<dbReference type="InterPro" id="IPR023271">
    <property type="entry name" value="Aquaporin-like"/>
</dbReference>
<dbReference type="Gene3D" id="1.20.1080.10">
    <property type="entry name" value="Glycerol uptake facilitator protein"/>
    <property type="match status" value="1"/>
</dbReference>
<organism evidence="10 11">
    <name type="scientific">Amanita thiersii Skay4041</name>
    <dbReference type="NCBI Taxonomy" id="703135"/>
    <lineage>
        <taxon>Eukaryota</taxon>
        <taxon>Fungi</taxon>
        <taxon>Dikarya</taxon>
        <taxon>Basidiomycota</taxon>
        <taxon>Agaricomycotina</taxon>
        <taxon>Agaricomycetes</taxon>
        <taxon>Agaricomycetidae</taxon>
        <taxon>Agaricales</taxon>
        <taxon>Pluteineae</taxon>
        <taxon>Amanitaceae</taxon>
        <taxon>Amanita</taxon>
    </lineage>
</organism>
<dbReference type="GO" id="GO:0005886">
    <property type="term" value="C:plasma membrane"/>
    <property type="evidence" value="ECO:0007669"/>
    <property type="project" value="TreeGrafter"/>
</dbReference>
<dbReference type="InterPro" id="IPR000425">
    <property type="entry name" value="MIP"/>
</dbReference>
<comment type="similarity">
    <text evidence="2 8">Belongs to the MIP/aquaporin (TC 1.A.8) family.</text>
</comment>
<keyword evidence="3 8" id="KW-0813">Transport</keyword>
<sequence>MTTPLVHRRDLGNRSPELALWERQRNRKPVHFVMELLAEAMGVFFYVYAGVGATAPFIIGGILKLDGLGSLFQIGWGYACGIVLALGVCGATSGGGHINPCITICFALFKGFPRKKVIPYILAQIFGAYIASLLIYHQWEVFILEAEAALKKAGVYESLVFTPNGTAGIFALYLPPGQTYARVFLNEFMNSVFVALVIWASLDPTNALYPPVMGPFVIALAYAAAIWGFAVPAIALNSARDVGARFAAMTIWGVGAAGGRYAAISALTNIPATIFAYYLYETIFVDSDRVIPAAQLEYARIVMNHQRFGSAHHHGDSAIRDRNEAETASSRKLSVIEYENTRV</sequence>
<evidence type="ECO:0000313" key="11">
    <source>
        <dbReference type="Proteomes" id="UP000242287"/>
    </source>
</evidence>
<dbReference type="OrthoDB" id="3222at2759"/>
<dbReference type="STRING" id="703135.A0A2A9NX72"/>
<evidence type="ECO:0000256" key="9">
    <source>
        <dbReference type="SAM" id="Phobius"/>
    </source>
</evidence>
<comment type="subcellular location">
    <subcellularLocation>
        <location evidence="1">Membrane</location>
        <topology evidence="1">Multi-pass membrane protein</topology>
    </subcellularLocation>
</comment>
<evidence type="ECO:0000313" key="10">
    <source>
        <dbReference type="EMBL" id="PFH52977.1"/>
    </source>
</evidence>
<accession>A0A2A9NX72</accession>
<name>A0A2A9NX72_9AGAR</name>
<proteinExistence type="inferred from homology"/>
<keyword evidence="5" id="KW-0677">Repeat</keyword>
<feature type="transmembrane region" description="Helical" evidence="9">
    <location>
        <begin position="214"/>
        <end position="236"/>
    </location>
</feature>
<evidence type="ECO:0000256" key="7">
    <source>
        <dbReference type="ARBA" id="ARBA00023136"/>
    </source>
</evidence>
<keyword evidence="7 9" id="KW-0472">Membrane</keyword>
<reference evidence="10 11" key="1">
    <citation type="submission" date="2014-02" db="EMBL/GenBank/DDBJ databases">
        <title>Transposable element dynamics among asymbiotic and ectomycorrhizal Amanita fungi.</title>
        <authorList>
            <consortium name="DOE Joint Genome Institute"/>
            <person name="Hess J."/>
            <person name="Skrede I."/>
            <person name="Wolfe B."/>
            <person name="LaButti K."/>
            <person name="Ohm R.A."/>
            <person name="Grigoriev I.V."/>
            <person name="Pringle A."/>
        </authorList>
    </citation>
    <scope>NUCLEOTIDE SEQUENCE [LARGE SCALE GENOMIC DNA]</scope>
    <source>
        <strain evidence="10 11">SKay4041</strain>
    </source>
</reference>
<evidence type="ECO:0000256" key="1">
    <source>
        <dbReference type="ARBA" id="ARBA00004141"/>
    </source>
</evidence>